<dbReference type="Proteomes" id="UP000069940">
    <property type="component" value="Unassembled WGS sequence"/>
</dbReference>
<dbReference type="EnsemblMetazoa" id="AALFPA23_008338.R11250">
    <property type="protein sequence ID" value="AALFPA23_008338.P11250"/>
    <property type="gene ID" value="AALFPA23_008338"/>
</dbReference>
<organism evidence="2 3">
    <name type="scientific">Aedes albopictus</name>
    <name type="common">Asian tiger mosquito</name>
    <name type="synonym">Stegomyia albopicta</name>
    <dbReference type="NCBI Taxonomy" id="7160"/>
    <lineage>
        <taxon>Eukaryota</taxon>
        <taxon>Metazoa</taxon>
        <taxon>Ecdysozoa</taxon>
        <taxon>Arthropoda</taxon>
        <taxon>Hexapoda</taxon>
        <taxon>Insecta</taxon>
        <taxon>Pterygota</taxon>
        <taxon>Neoptera</taxon>
        <taxon>Endopterygota</taxon>
        <taxon>Diptera</taxon>
        <taxon>Nematocera</taxon>
        <taxon>Culicoidea</taxon>
        <taxon>Culicidae</taxon>
        <taxon>Culicinae</taxon>
        <taxon>Aedini</taxon>
        <taxon>Aedes</taxon>
        <taxon>Stegomyia</taxon>
    </lineage>
</organism>
<feature type="compositionally biased region" description="Low complexity" evidence="1">
    <location>
        <begin position="215"/>
        <end position="228"/>
    </location>
</feature>
<proteinExistence type="predicted"/>
<evidence type="ECO:0000313" key="3">
    <source>
        <dbReference type="Proteomes" id="UP000069940"/>
    </source>
</evidence>
<evidence type="ECO:0000256" key="1">
    <source>
        <dbReference type="SAM" id="MobiDB-lite"/>
    </source>
</evidence>
<dbReference type="GeneID" id="109408019"/>
<feature type="region of interest" description="Disordered" evidence="1">
    <location>
        <begin position="267"/>
        <end position="291"/>
    </location>
</feature>
<keyword evidence="3" id="KW-1185">Reference proteome</keyword>
<protein>
    <submittedName>
        <fullName evidence="2">Uncharacterized protein</fullName>
    </submittedName>
</protein>
<sequence length="484" mass="53127">MFVAIKSSCVNPKNLFCFVCGSYTASHHKRSIMTKPIMEAYEAYFATRTHKEDYIHGPSSVCNDCNQGLLRWKNGSYARPPLPFSAPMIWKAPSNHIDDCYYCLTQIMGDGKKKMACYPNSIPSAIRPVPCELDPTPLASPTSPPLVVKKTSQLMDPQKPLPTQNWSVSVKKVKMDQQQQPQQQIPTIPLVPPLLPKFTVNFQPPSVKPHSSQLQQQRQPAPAPAPVVKQQRVRVRTEAMLNQQVHIPPLNLQVAPVQMPVRQNRPSLPNRQHVMHTAPSPVVTSKPSVDRRSFCEPLTPIVQMTLKDEPITIEIDDDEPEERSKTINAMLPPPPVPPSALGRTSGVPIRRNGGSPCSIKPNAMAAKPKAFSVSLNHNVVSSTSVNPTTTFAAAIPAVPTASNGLAGPHLLTDSDLLTLISDLDLPKERAVLLIDRLCAWNLVDRRSMLLVGGKRPMPASPGVPIGGTNGANKRFKSQQQHQLC</sequence>
<reference evidence="3" key="1">
    <citation type="journal article" date="2015" name="Proc. Natl. Acad. Sci. U.S.A.">
        <title>Genome sequence of the Asian Tiger mosquito, Aedes albopictus, reveals insights into its biology, genetics, and evolution.</title>
        <authorList>
            <person name="Chen X.G."/>
            <person name="Jiang X."/>
            <person name="Gu J."/>
            <person name="Xu M."/>
            <person name="Wu Y."/>
            <person name="Deng Y."/>
            <person name="Zhang C."/>
            <person name="Bonizzoni M."/>
            <person name="Dermauw W."/>
            <person name="Vontas J."/>
            <person name="Armbruster P."/>
            <person name="Huang X."/>
            <person name="Yang Y."/>
            <person name="Zhang H."/>
            <person name="He W."/>
            <person name="Peng H."/>
            <person name="Liu Y."/>
            <person name="Wu K."/>
            <person name="Chen J."/>
            <person name="Lirakis M."/>
            <person name="Topalis P."/>
            <person name="Van Leeuwen T."/>
            <person name="Hall A.B."/>
            <person name="Jiang X."/>
            <person name="Thorpe C."/>
            <person name="Mueller R.L."/>
            <person name="Sun C."/>
            <person name="Waterhouse R.M."/>
            <person name="Yan G."/>
            <person name="Tu Z.J."/>
            <person name="Fang X."/>
            <person name="James A.A."/>
        </authorList>
    </citation>
    <scope>NUCLEOTIDE SEQUENCE [LARGE SCALE GENOMIC DNA]</scope>
    <source>
        <strain evidence="3">Foshan</strain>
    </source>
</reference>
<feature type="region of interest" description="Disordered" evidence="1">
    <location>
        <begin position="204"/>
        <end position="228"/>
    </location>
</feature>
<feature type="region of interest" description="Disordered" evidence="1">
    <location>
        <begin position="460"/>
        <end position="484"/>
    </location>
</feature>
<name>A0ABM1YE69_AEDAL</name>
<dbReference type="RefSeq" id="XP_019536783.2">
    <property type="nucleotide sequence ID" value="XM_019681238.3"/>
</dbReference>
<accession>A0ABM1YE69</accession>
<reference evidence="2" key="2">
    <citation type="submission" date="2025-05" db="UniProtKB">
        <authorList>
            <consortium name="EnsemblMetazoa"/>
        </authorList>
    </citation>
    <scope>IDENTIFICATION</scope>
    <source>
        <strain evidence="2">Foshan</strain>
    </source>
</reference>
<evidence type="ECO:0000313" key="2">
    <source>
        <dbReference type="EnsemblMetazoa" id="AALFPA23_008338.P11250"/>
    </source>
</evidence>
<feature type="compositionally biased region" description="Polar residues" evidence="1">
    <location>
        <begin position="204"/>
        <end position="214"/>
    </location>
</feature>